<feature type="compositionally biased region" description="Low complexity" evidence="1">
    <location>
        <begin position="164"/>
        <end position="174"/>
    </location>
</feature>
<protein>
    <submittedName>
        <fullName evidence="2">Uncharacterized protein</fullName>
    </submittedName>
</protein>
<evidence type="ECO:0000256" key="1">
    <source>
        <dbReference type="SAM" id="MobiDB-lite"/>
    </source>
</evidence>
<name>A0A645BYP5_9ZZZZ</name>
<dbReference type="EMBL" id="VSSQ01023360">
    <property type="protein sequence ID" value="MPM70238.1"/>
    <property type="molecule type" value="Genomic_DNA"/>
</dbReference>
<evidence type="ECO:0000313" key="2">
    <source>
        <dbReference type="EMBL" id="MPM70238.1"/>
    </source>
</evidence>
<feature type="region of interest" description="Disordered" evidence="1">
    <location>
        <begin position="154"/>
        <end position="174"/>
    </location>
</feature>
<reference evidence="2" key="1">
    <citation type="submission" date="2019-08" db="EMBL/GenBank/DDBJ databases">
        <authorList>
            <person name="Kucharzyk K."/>
            <person name="Murdoch R.W."/>
            <person name="Higgins S."/>
            <person name="Loffler F."/>
        </authorList>
    </citation>
    <scope>NUCLEOTIDE SEQUENCE</scope>
</reference>
<gene>
    <name evidence="2" type="ORF">SDC9_117191</name>
</gene>
<comment type="caution">
    <text evidence="2">The sequence shown here is derived from an EMBL/GenBank/DDBJ whole genome shotgun (WGS) entry which is preliminary data.</text>
</comment>
<sequence length="203" mass="22755">MLGFPVDNHVPVKAFPVFIQQIPQGLLRACALPRRHDGHAPKVVKGLHRVALFHNVEHTQRVHRQGHNLPLCLLIQHRRQICRDAGHVQLSLNQLGRHLVGRRGQRKGVVVGKVLAAFGVVHQLYKAHGGGPLQRGNGISGGLRRLRGCRTRGPGGVRPGFPAGRQSQHQHGGQQHPKKLCLFHWFYSFIQYFPALPPVRIRF</sequence>
<proteinExistence type="predicted"/>
<organism evidence="2">
    <name type="scientific">bioreactor metagenome</name>
    <dbReference type="NCBI Taxonomy" id="1076179"/>
    <lineage>
        <taxon>unclassified sequences</taxon>
        <taxon>metagenomes</taxon>
        <taxon>ecological metagenomes</taxon>
    </lineage>
</organism>
<dbReference type="AlphaFoldDB" id="A0A645BYP5"/>
<accession>A0A645BYP5</accession>